<name>A0AAD2FZW2_9STRA</name>
<protein>
    <submittedName>
        <fullName evidence="3">Uncharacterized protein</fullName>
    </submittedName>
</protein>
<feature type="compositionally biased region" description="Acidic residues" evidence="1">
    <location>
        <begin position="307"/>
        <end position="346"/>
    </location>
</feature>
<feature type="compositionally biased region" description="Polar residues" evidence="1">
    <location>
        <begin position="352"/>
        <end position="361"/>
    </location>
</feature>
<keyword evidence="2" id="KW-0472">Membrane</keyword>
<feature type="region of interest" description="Disordered" evidence="1">
    <location>
        <begin position="260"/>
        <end position="377"/>
    </location>
</feature>
<keyword evidence="2" id="KW-1133">Transmembrane helix</keyword>
<evidence type="ECO:0000256" key="1">
    <source>
        <dbReference type="SAM" id="MobiDB-lite"/>
    </source>
</evidence>
<feature type="transmembrane region" description="Helical" evidence="2">
    <location>
        <begin position="419"/>
        <end position="438"/>
    </location>
</feature>
<comment type="caution">
    <text evidence="3">The sequence shown here is derived from an EMBL/GenBank/DDBJ whole genome shotgun (WGS) entry which is preliminary data.</text>
</comment>
<reference evidence="3" key="1">
    <citation type="submission" date="2023-08" db="EMBL/GenBank/DDBJ databases">
        <authorList>
            <person name="Audoor S."/>
            <person name="Bilcke G."/>
        </authorList>
    </citation>
    <scope>NUCLEOTIDE SEQUENCE</scope>
</reference>
<evidence type="ECO:0000256" key="2">
    <source>
        <dbReference type="SAM" id="Phobius"/>
    </source>
</evidence>
<dbReference type="EMBL" id="CAKOGP040001980">
    <property type="protein sequence ID" value="CAJ1958586.1"/>
    <property type="molecule type" value="Genomic_DNA"/>
</dbReference>
<evidence type="ECO:0000313" key="3">
    <source>
        <dbReference type="EMBL" id="CAJ1958586.1"/>
    </source>
</evidence>
<organism evidence="3 4">
    <name type="scientific">Cylindrotheca closterium</name>
    <dbReference type="NCBI Taxonomy" id="2856"/>
    <lineage>
        <taxon>Eukaryota</taxon>
        <taxon>Sar</taxon>
        <taxon>Stramenopiles</taxon>
        <taxon>Ochrophyta</taxon>
        <taxon>Bacillariophyta</taxon>
        <taxon>Bacillariophyceae</taxon>
        <taxon>Bacillariophycidae</taxon>
        <taxon>Bacillariales</taxon>
        <taxon>Bacillariaceae</taxon>
        <taxon>Cylindrotheca</taxon>
    </lineage>
</organism>
<gene>
    <name evidence="3" type="ORF">CYCCA115_LOCUS17250</name>
</gene>
<keyword evidence="2" id="KW-0812">Transmembrane</keyword>
<dbReference type="Proteomes" id="UP001295423">
    <property type="component" value="Unassembled WGS sequence"/>
</dbReference>
<keyword evidence="4" id="KW-1185">Reference proteome</keyword>
<sequence>MAAYNRPTEATYTVHENVTVDTSDNEDHTFCGIMFPIKCKDLLPLDHIVIKSVAVRGALGPLTVWVSNEDGGNGRNQVQLDPRHWTKLYEKTHKYSKHSYVELVFDQPIRMRPGQVKCLYIHSTLPNDEAIVYDNSYYGMSSKRYDDEKLTIMTGRAHVSPEIFGQNPIWGWGNAWRDRREFVGRLEYGTVYRLWNPQVQTKFGGNFQDCARVLSLCQRRWESPFSMLPDECIYYILNMCRWDWFEDDCDTMKQRRQREKKRIREKEQQESEQREAESEAVGPEAVATNVAAEEHTATGCNRHSMDTDDDGGDDEEFVDDDEEEDEEEEDEEDDVDSEAAWSDDEDQYHNAPIQSFTFQNIDSDEEEANDDDSDNEMETARNAWVRRNFARIQVLRALAAMEDGEQRPRTASCSTPFKVALLLLVGTVAVGLVLSGGYL</sequence>
<feature type="compositionally biased region" description="Basic and acidic residues" evidence="1">
    <location>
        <begin position="262"/>
        <end position="277"/>
    </location>
</feature>
<proteinExistence type="predicted"/>
<accession>A0AAD2FZW2</accession>
<feature type="compositionally biased region" description="Acidic residues" evidence="1">
    <location>
        <begin position="362"/>
        <end position="377"/>
    </location>
</feature>
<evidence type="ECO:0000313" key="4">
    <source>
        <dbReference type="Proteomes" id="UP001295423"/>
    </source>
</evidence>
<dbReference type="AlphaFoldDB" id="A0AAD2FZW2"/>